<gene>
    <name evidence="4" type="ORF">SAMN05428998_14237</name>
</gene>
<dbReference type="InterPro" id="IPR003231">
    <property type="entry name" value="ACP"/>
</dbReference>
<dbReference type="EMBL" id="FWZX01000042">
    <property type="protein sequence ID" value="SMF80987.1"/>
    <property type="molecule type" value="Genomic_DNA"/>
</dbReference>
<dbReference type="InterPro" id="IPR036736">
    <property type="entry name" value="ACP-like_sf"/>
</dbReference>
<feature type="domain" description="Carrier" evidence="3">
    <location>
        <begin position="1"/>
        <end position="82"/>
    </location>
</feature>
<reference evidence="4 5" key="1">
    <citation type="submission" date="2017-04" db="EMBL/GenBank/DDBJ databases">
        <authorList>
            <person name="Afonso C.L."/>
            <person name="Miller P.J."/>
            <person name="Scott M.A."/>
            <person name="Spackman E."/>
            <person name="Goraichik I."/>
            <person name="Dimitrov K.M."/>
            <person name="Suarez D.L."/>
            <person name="Swayne D.E."/>
        </authorList>
    </citation>
    <scope>NUCLEOTIDE SEQUENCE [LARGE SCALE GENOMIC DNA]</scope>
    <source>
        <strain evidence="4 5">USBA 355</strain>
    </source>
</reference>
<keyword evidence="1" id="KW-0596">Phosphopantetheine</keyword>
<dbReference type="Proteomes" id="UP000192917">
    <property type="component" value="Unassembled WGS sequence"/>
</dbReference>
<dbReference type="RefSeq" id="WP_200808704.1">
    <property type="nucleotide sequence ID" value="NZ_FWZX01000042.1"/>
</dbReference>
<dbReference type="STRING" id="560819.SAMN05428998_14237"/>
<evidence type="ECO:0000313" key="5">
    <source>
        <dbReference type="Proteomes" id="UP000192917"/>
    </source>
</evidence>
<dbReference type="AlphaFoldDB" id="A0A1Y6CQ27"/>
<evidence type="ECO:0000256" key="1">
    <source>
        <dbReference type="ARBA" id="ARBA00022450"/>
    </source>
</evidence>
<dbReference type="PROSITE" id="PS50075">
    <property type="entry name" value="CARRIER"/>
    <property type="match status" value="1"/>
</dbReference>
<evidence type="ECO:0000259" key="3">
    <source>
        <dbReference type="PROSITE" id="PS50075"/>
    </source>
</evidence>
<dbReference type="GO" id="GO:0009245">
    <property type="term" value="P:lipid A biosynthetic process"/>
    <property type="evidence" value="ECO:0007669"/>
    <property type="project" value="TreeGrafter"/>
</dbReference>
<dbReference type="GO" id="GO:0016020">
    <property type="term" value="C:membrane"/>
    <property type="evidence" value="ECO:0007669"/>
    <property type="project" value="GOC"/>
</dbReference>
<dbReference type="GO" id="GO:0000036">
    <property type="term" value="F:acyl carrier activity"/>
    <property type="evidence" value="ECO:0007669"/>
    <property type="project" value="TreeGrafter"/>
</dbReference>
<name>A0A1Y6CQ27_9PROT</name>
<dbReference type="Pfam" id="PF00550">
    <property type="entry name" value="PP-binding"/>
    <property type="match status" value="1"/>
</dbReference>
<sequence>MSLTEQQIRTAVLEELGNVAPDAELDGLDPSEDLRDALDIDSMDHLNLMIALHKRLGIEIPERDYPKLLTVDAAVAYLLARAG</sequence>
<protein>
    <submittedName>
        <fullName evidence="4">Acyl carrier protein</fullName>
    </submittedName>
</protein>
<evidence type="ECO:0000256" key="2">
    <source>
        <dbReference type="ARBA" id="ARBA00022553"/>
    </source>
</evidence>
<evidence type="ECO:0000313" key="4">
    <source>
        <dbReference type="EMBL" id="SMF80987.1"/>
    </source>
</evidence>
<accession>A0A1Y6CQ27</accession>
<dbReference type="GO" id="GO:0000035">
    <property type="term" value="F:acyl binding"/>
    <property type="evidence" value="ECO:0007669"/>
    <property type="project" value="TreeGrafter"/>
</dbReference>
<dbReference type="Gene3D" id="1.10.1200.10">
    <property type="entry name" value="ACP-like"/>
    <property type="match status" value="1"/>
</dbReference>
<proteinExistence type="predicted"/>
<dbReference type="PANTHER" id="PTHR20863:SF76">
    <property type="entry name" value="CARRIER DOMAIN-CONTAINING PROTEIN"/>
    <property type="match status" value="1"/>
</dbReference>
<dbReference type="InterPro" id="IPR009081">
    <property type="entry name" value="PP-bd_ACP"/>
</dbReference>
<organism evidence="4 5">
    <name type="scientific">Tistlia consotensis USBA 355</name>
    <dbReference type="NCBI Taxonomy" id="560819"/>
    <lineage>
        <taxon>Bacteria</taxon>
        <taxon>Pseudomonadati</taxon>
        <taxon>Pseudomonadota</taxon>
        <taxon>Alphaproteobacteria</taxon>
        <taxon>Rhodospirillales</taxon>
        <taxon>Rhodovibrionaceae</taxon>
        <taxon>Tistlia</taxon>
    </lineage>
</organism>
<keyword evidence="5" id="KW-1185">Reference proteome</keyword>
<dbReference type="GO" id="GO:0005829">
    <property type="term" value="C:cytosol"/>
    <property type="evidence" value="ECO:0007669"/>
    <property type="project" value="TreeGrafter"/>
</dbReference>
<keyword evidence="2" id="KW-0597">Phosphoprotein</keyword>
<dbReference type="PANTHER" id="PTHR20863">
    <property type="entry name" value="ACYL CARRIER PROTEIN"/>
    <property type="match status" value="1"/>
</dbReference>
<dbReference type="SUPFAM" id="SSF47336">
    <property type="entry name" value="ACP-like"/>
    <property type="match status" value="1"/>
</dbReference>